<dbReference type="InterPro" id="IPR032710">
    <property type="entry name" value="NTF2-like_dom_sf"/>
</dbReference>
<feature type="compositionally biased region" description="Low complexity" evidence="1">
    <location>
        <begin position="24"/>
        <end position="39"/>
    </location>
</feature>
<evidence type="ECO:0000256" key="1">
    <source>
        <dbReference type="SAM" id="MobiDB-lite"/>
    </source>
</evidence>
<accession>A0A9P9Y3L6</accession>
<reference evidence="2" key="1">
    <citation type="journal article" date="2021" name="J Fungi (Basel)">
        <title>Genomic and Metabolomic Analyses of the Marine Fungus Emericellopsis cladophorae: Insights into Saltwater Adaptability Mechanisms and Its Biosynthetic Potential.</title>
        <authorList>
            <person name="Goncalves M.F.M."/>
            <person name="Hilario S."/>
            <person name="Van de Peer Y."/>
            <person name="Esteves A.C."/>
            <person name="Alves A."/>
        </authorList>
    </citation>
    <scope>NUCLEOTIDE SEQUENCE</scope>
    <source>
        <strain evidence="2">MUM 19.33</strain>
    </source>
</reference>
<dbReference type="OrthoDB" id="5145926at2759"/>
<evidence type="ECO:0000313" key="2">
    <source>
        <dbReference type="EMBL" id="KAI6782746.1"/>
    </source>
</evidence>
<dbReference type="AlphaFoldDB" id="A0A9P9Y3L6"/>
<name>A0A9P9Y3L6_9HYPO</name>
<dbReference type="GeneID" id="75827408"/>
<comment type="caution">
    <text evidence="2">The sequence shown here is derived from an EMBL/GenBank/DDBJ whole genome shotgun (WGS) entry which is preliminary data.</text>
</comment>
<organism evidence="2 3">
    <name type="scientific">Emericellopsis cladophorae</name>
    <dbReference type="NCBI Taxonomy" id="2686198"/>
    <lineage>
        <taxon>Eukaryota</taxon>
        <taxon>Fungi</taxon>
        <taxon>Dikarya</taxon>
        <taxon>Ascomycota</taxon>
        <taxon>Pezizomycotina</taxon>
        <taxon>Sordariomycetes</taxon>
        <taxon>Hypocreomycetidae</taxon>
        <taxon>Hypocreales</taxon>
        <taxon>Bionectriaceae</taxon>
        <taxon>Emericellopsis</taxon>
    </lineage>
</organism>
<protein>
    <submittedName>
        <fullName evidence="2">Uncharacterized protein</fullName>
    </submittedName>
</protein>
<sequence length="131" mass="13804">MMHRNTFAGDMCKKASPITISQGTIPPKTNTPKPTTSNPLPEVHPPQALVTAYLTAISTCDIAGLPDYFSPTATWWTSGNPLRTPSAGGPKPVEAQLPVKAQACGVLGDIVYLNNISSAFAVKKTGRRAGQ</sequence>
<gene>
    <name evidence="2" type="ORF">J7T54_000889</name>
</gene>
<dbReference type="RefSeq" id="XP_051363602.1">
    <property type="nucleotide sequence ID" value="XM_051504924.1"/>
</dbReference>
<keyword evidence="3" id="KW-1185">Reference proteome</keyword>
<evidence type="ECO:0000313" key="3">
    <source>
        <dbReference type="Proteomes" id="UP001055219"/>
    </source>
</evidence>
<dbReference type="Proteomes" id="UP001055219">
    <property type="component" value="Unassembled WGS sequence"/>
</dbReference>
<reference evidence="2" key="2">
    <citation type="submission" date="2022-07" db="EMBL/GenBank/DDBJ databases">
        <authorList>
            <person name="Goncalves M.F.M."/>
            <person name="Hilario S."/>
            <person name="Van De Peer Y."/>
            <person name="Esteves A.C."/>
            <person name="Alves A."/>
        </authorList>
    </citation>
    <scope>NUCLEOTIDE SEQUENCE</scope>
    <source>
        <strain evidence="2">MUM 19.33</strain>
    </source>
</reference>
<dbReference type="SUPFAM" id="SSF54427">
    <property type="entry name" value="NTF2-like"/>
    <property type="match status" value="1"/>
</dbReference>
<dbReference type="EMBL" id="JAGIXG020000011">
    <property type="protein sequence ID" value="KAI6782746.1"/>
    <property type="molecule type" value="Genomic_DNA"/>
</dbReference>
<proteinExistence type="predicted"/>
<feature type="region of interest" description="Disordered" evidence="1">
    <location>
        <begin position="18"/>
        <end position="43"/>
    </location>
</feature>